<reference evidence="2 3" key="1">
    <citation type="journal article" date="2012" name="J. Bacteriol.">
        <title>Genome sequence of Rhizobium grahamii CCGE502, a broad-host-range symbiont with low nodulation competitiveness in Phaseolus vulgaris.</title>
        <authorList>
            <person name="Althabegoiti M.J."/>
            <person name="Lozano L."/>
            <person name="Torres-Tejerizo G."/>
            <person name="Ormeno-Orrillo E."/>
            <person name="Rogel M.A."/>
            <person name="Gonzalez V."/>
            <person name="Martinez-Romero E."/>
        </authorList>
    </citation>
    <scope>NUCLEOTIDE SEQUENCE [LARGE SCALE GENOMIC DNA]</scope>
    <source>
        <strain evidence="2 3">CCGE 502</strain>
    </source>
</reference>
<sequence>MWCDGVLIEFASVVDAVQCAAVIQRRMSGRDQGVPDEQPMRFRVGINLGDIIVEADDIYGDGVNIAARLQGIAEPGGIFISGTAFDQVAHKVDVGFVALGEHRLMGRGLTCHVPGKENRPFAVEGSPRAAIGQGRNPI</sequence>
<dbReference type="Pfam" id="PF00211">
    <property type="entry name" value="Guanylate_cyc"/>
    <property type="match status" value="1"/>
</dbReference>
<dbReference type="GO" id="GO:0035556">
    <property type="term" value="P:intracellular signal transduction"/>
    <property type="evidence" value="ECO:0007669"/>
    <property type="project" value="InterPro"/>
</dbReference>
<evidence type="ECO:0000259" key="1">
    <source>
        <dbReference type="PROSITE" id="PS50125"/>
    </source>
</evidence>
<keyword evidence="3" id="KW-1185">Reference proteome</keyword>
<gene>
    <name evidence="2" type="ORF">RGCCGE502_16625</name>
</gene>
<dbReference type="EMBL" id="AEYE02000016">
    <property type="protein sequence ID" value="EPE97207.1"/>
    <property type="molecule type" value="Genomic_DNA"/>
</dbReference>
<name>S3HEG1_9HYPH</name>
<dbReference type="eggNOG" id="COG2114">
    <property type="taxonomic scope" value="Bacteria"/>
</dbReference>
<dbReference type="Proteomes" id="UP000014411">
    <property type="component" value="Unassembled WGS sequence"/>
</dbReference>
<dbReference type="SUPFAM" id="SSF55073">
    <property type="entry name" value="Nucleotide cyclase"/>
    <property type="match status" value="1"/>
</dbReference>
<feature type="domain" description="Guanylate cyclase" evidence="1">
    <location>
        <begin position="36"/>
        <end position="70"/>
    </location>
</feature>
<accession>S3HEG1</accession>
<dbReference type="HOGENOM" id="CLU_1853599_0_0_5"/>
<dbReference type="PROSITE" id="PS50125">
    <property type="entry name" value="GUANYLATE_CYCLASE_2"/>
    <property type="match status" value="1"/>
</dbReference>
<dbReference type="AlphaFoldDB" id="S3HEG1"/>
<dbReference type="InterPro" id="IPR029787">
    <property type="entry name" value="Nucleotide_cyclase"/>
</dbReference>
<dbReference type="GO" id="GO:0004016">
    <property type="term" value="F:adenylate cyclase activity"/>
    <property type="evidence" value="ECO:0007669"/>
    <property type="project" value="UniProtKB-ARBA"/>
</dbReference>
<dbReference type="PANTHER" id="PTHR43081:SF19">
    <property type="entry name" value="PH-SENSITIVE ADENYLATE CYCLASE RV1264"/>
    <property type="match status" value="1"/>
</dbReference>
<organism evidence="2 3">
    <name type="scientific">Rhizobium grahamii CCGE 502</name>
    <dbReference type="NCBI Taxonomy" id="990285"/>
    <lineage>
        <taxon>Bacteria</taxon>
        <taxon>Pseudomonadati</taxon>
        <taxon>Pseudomonadota</taxon>
        <taxon>Alphaproteobacteria</taxon>
        <taxon>Hyphomicrobiales</taxon>
        <taxon>Rhizobiaceae</taxon>
        <taxon>Rhizobium/Agrobacterium group</taxon>
        <taxon>Rhizobium</taxon>
    </lineage>
</organism>
<proteinExistence type="predicted"/>
<dbReference type="GO" id="GO:0006171">
    <property type="term" value="P:cAMP biosynthetic process"/>
    <property type="evidence" value="ECO:0007669"/>
    <property type="project" value="TreeGrafter"/>
</dbReference>
<dbReference type="PANTHER" id="PTHR43081">
    <property type="entry name" value="ADENYLATE CYCLASE, TERMINAL-DIFFERENTIATION SPECIFIC-RELATED"/>
    <property type="match status" value="1"/>
</dbReference>
<dbReference type="STRING" id="990285.RGCCGE502_16625"/>
<comment type="caution">
    <text evidence="2">The sequence shown here is derived from an EMBL/GenBank/DDBJ whole genome shotgun (WGS) entry which is preliminary data.</text>
</comment>
<dbReference type="InterPro" id="IPR050697">
    <property type="entry name" value="Adenylyl/Guanylyl_Cyclase_3/4"/>
</dbReference>
<evidence type="ECO:0000313" key="3">
    <source>
        <dbReference type="Proteomes" id="UP000014411"/>
    </source>
</evidence>
<dbReference type="InterPro" id="IPR001054">
    <property type="entry name" value="A/G_cyclase"/>
</dbReference>
<dbReference type="Gene3D" id="3.30.70.1230">
    <property type="entry name" value="Nucleotide cyclase"/>
    <property type="match status" value="1"/>
</dbReference>
<protein>
    <submittedName>
        <fullName evidence="2">Adenylate class-3/4/guanylyl cyclase</fullName>
    </submittedName>
</protein>
<evidence type="ECO:0000313" key="2">
    <source>
        <dbReference type="EMBL" id="EPE97207.1"/>
    </source>
</evidence>
<dbReference type="CDD" id="cd07302">
    <property type="entry name" value="CHD"/>
    <property type="match status" value="1"/>
</dbReference>